<feature type="compositionally biased region" description="Polar residues" evidence="1">
    <location>
        <begin position="127"/>
        <end position="142"/>
    </location>
</feature>
<feature type="compositionally biased region" description="Basic and acidic residues" evidence="1">
    <location>
        <begin position="79"/>
        <end position="89"/>
    </location>
</feature>
<dbReference type="AlphaFoldDB" id="A0A5C6MBP9"/>
<reference evidence="2 3" key="1">
    <citation type="submission" date="2019-08" db="EMBL/GenBank/DDBJ databases">
        <title>100 year-old enigma solved: identification of Planctomyces bekefii, the type genus and species of the phylum Planctomycetes.</title>
        <authorList>
            <person name="Svetlana D.N."/>
            <person name="Overmann J."/>
        </authorList>
    </citation>
    <scope>NUCLEOTIDE SEQUENCE [LARGE SCALE GENOMIC DNA]</scope>
    <source>
        <strain evidence="2">Phe10_nw2017</strain>
    </source>
</reference>
<sequence length="227" mass="24355">MDSSRSGLLSTLLMTLPLIIVPAIALLRPAGGPSGVSQTIARGSESPGDASGDELDIEMLEGFDKSLTDAPEFNPEESNDVRRPRKDSGIDDLLPDSSPTPRAPPPQKLTSTPPESSEAIGRDPFQQLGSNDSPTDTPQNQPAGADVDAATEASIRQLQALGAIRTLWFVPGTTTSHGFAAFFRGETELVRYRFEATGPTRSGCVEDVLQQVRQWRNQSARNTQPLD</sequence>
<name>A0A5C6MBP9_9PLAN</name>
<gene>
    <name evidence="2" type="ORF">E3A20_04510</name>
</gene>
<evidence type="ECO:0000313" key="2">
    <source>
        <dbReference type="EMBL" id="TWW11545.1"/>
    </source>
</evidence>
<feature type="region of interest" description="Disordered" evidence="1">
    <location>
        <begin position="31"/>
        <end position="148"/>
    </location>
</feature>
<dbReference type="EMBL" id="SRHE01000053">
    <property type="protein sequence ID" value="TWW11545.1"/>
    <property type="molecule type" value="Genomic_DNA"/>
</dbReference>
<comment type="caution">
    <text evidence="2">The sequence shown here is derived from an EMBL/GenBank/DDBJ whole genome shotgun (WGS) entry which is preliminary data.</text>
</comment>
<organism evidence="2 3">
    <name type="scientific">Planctomyces bekefii</name>
    <dbReference type="NCBI Taxonomy" id="1653850"/>
    <lineage>
        <taxon>Bacteria</taxon>
        <taxon>Pseudomonadati</taxon>
        <taxon>Planctomycetota</taxon>
        <taxon>Planctomycetia</taxon>
        <taxon>Planctomycetales</taxon>
        <taxon>Planctomycetaceae</taxon>
        <taxon>Planctomyces</taxon>
    </lineage>
</organism>
<accession>A0A5C6MBP9</accession>
<keyword evidence="3" id="KW-1185">Reference proteome</keyword>
<evidence type="ECO:0000313" key="3">
    <source>
        <dbReference type="Proteomes" id="UP000321083"/>
    </source>
</evidence>
<dbReference type="Proteomes" id="UP000321083">
    <property type="component" value="Unassembled WGS sequence"/>
</dbReference>
<feature type="compositionally biased region" description="Acidic residues" evidence="1">
    <location>
        <begin position="51"/>
        <end position="61"/>
    </location>
</feature>
<protein>
    <submittedName>
        <fullName evidence="2">Uncharacterized protein</fullName>
    </submittedName>
</protein>
<proteinExistence type="predicted"/>
<evidence type="ECO:0000256" key="1">
    <source>
        <dbReference type="SAM" id="MobiDB-lite"/>
    </source>
</evidence>
<reference evidence="2 3" key="2">
    <citation type="submission" date="2019-08" db="EMBL/GenBank/DDBJ databases">
        <authorList>
            <person name="Henke P."/>
        </authorList>
    </citation>
    <scope>NUCLEOTIDE SEQUENCE [LARGE SCALE GENOMIC DNA]</scope>
    <source>
        <strain evidence="2">Phe10_nw2017</strain>
    </source>
</reference>